<dbReference type="Proteomes" id="UP000807309">
    <property type="component" value="Unassembled WGS sequence"/>
</dbReference>
<evidence type="ECO:0000313" key="2">
    <source>
        <dbReference type="Proteomes" id="UP000807309"/>
    </source>
</evidence>
<dbReference type="EMBL" id="JADLRE010000030">
    <property type="protein sequence ID" value="MBF6229111.1"/>
    <property type="molecule type" value="Genomic_DNA"/>
</dbReference>
<sequence length="263" mass="28657">MSAAYDVVPFSDLLHKPAVTAKLLDDVRALRLRRRDADDLALMRVTKMDAEGVVVDFTARLLAVWSVAWDRRPCGMSCLTLSHRRTRIGSIASRAVFGCGGRCSAGVSAADGRFALRFRELAQAAERNDAFAAQLHSCAVGGIHTGEAGRCEAAEVFAEGDGAVVRQRRALAVDEKSWVTAKLAHRQPLPGVGHETAEPLAVALTRRGYRFLQLDQAVESVEIVFDAGDTADLVCRADERDIGRQICCRPTIELGPVIWPEIY</sequence>
<comment type="caution">
    <text evidence="1">The sequence shown here is derived from an EMBL/GenBank/DDBJ whole genome shotgun (WGS) entry which is preliminary data.</text>
</comment>
<gene>
    <name evidence="1" type="ORF">IU470_28970</name>
</gene>
<dbReference type="RefSeq" id="WP_195035975.1">
    <property type="nucleotide sequence ID" value="NZ_JADLRE010000030.1"/>
</dbReference>
<organism evidence="1 2">
    <name type="scientific">Nocardia abscessus</name>
    <dbReference type="NCBI Taxonomy" id="120957"/>
    <lineage>
        <taxon>Bacteria</taxon>
        <taxon>Bacillati</taxon>
        <taxon>Actinomycetota</taxon>
        <taxon>Actinomycetes</taxon>
        <taxon>Mycobacteriales</taxon>
        <taxon>Nocardiaceae</taxon>
        <taxon>Nocardia</taxon>
    </lineage>
</organism>
<accession>A0ABS0CFK4</accession>
<keyword evidence="2" id="KW-1185">Reference proteome</keyword>
<reference evidence="1 2" key="1">
    <citation type="submission" date="2020-10" db="EMBL/GenBank/DDBJ databases">
        <title>Identification of Nocardia species via Next-generation sequencing and recognition of intraspecies genetic diversity.</title>
        <authorList>
            <person name="Li P."/>
            <person name="Li P."/>
            <person name="Lu B."/>
        </authorList>
    </citation>
    <scope>NUCLEOTIDE SEQUENCE [LARGE SCALE GENOMIC DNA]</scope>
    <source>
        <strain evidence="1 2">N-11</strain>
    </source>
</reference>
<evidence type="ECO:0000313" key="1">
    <source>
        <dbReference type="EMBL" id="MBF6229111.1"/>
    </source>
</evidence>
<name>A0ABS0CFK4_9NOCA</name>
<protein>
    <submittedName>
        <fullName evidence="1">Uncharacterized protein</fullName>
    </submittedName>
</protein>
<proteinExistence type="predicted"/>